<feature type="compositionally biased region" description="Basic and acidic residues" evidence="1">
    <location>
        <begin position="95"/>
        <end position="112"/>
    </location>
</feature>
<dbReference type="InterPro" id="IPR032675">
    <property type="entry name" value="LRR_dom_sf"/>
</dbReference>
<evidence type="ECO:0000313" key="2">
    <source>
        <dbReference type="EMBL" id="KAL2334647.1"/>
    </source>
</evidence>
<dbReference type="Gene3D" id="3.80.10.10">
    <property type="entry name" value="Ribonuclease Inhibitor"/>
    <property type="match status" value="1"/>
</dbReference>
<proteinExistence type="predicted"/>
<dbReference type="Proteomes" id="UP001603857">
    <property type="component" value="Unassembled WGS sequence"/>
</dbReference>
<comment type="caution">
    <text evidence="2">The sequence shown here is derived from an EMBL/GenBank/DDBJ whole genome shotgun (WGS) entry which is preliminary data.</text>
</comment>
<dbReference type="SUPFAM" id="SSF52058">
    <property type="entry name" value="L domain-like"/>
    <property type="match status" value="1"/>
</dbReference>
<dbReference type="EMBL" id="JBGMDY010000005">
    <property type="protein sequence ID" value="KAL2334647.1"/>
    <property type="molecule type" value="Genomic_DNA"/>
</dbReference>
<evidence type="ECO:0000313" key="3">
    <source>
        <dbReference type="Proteomes" id="UP001603857"/>
    </source>
</evidence>
<dbReference type="AlphaFoldDB" id="A0ABD1MFR8"/>
<gene>
    <name evidence="2" type="ORF">Fmac_015860</name>
</gene>
<accession>A0ABD1MFR8</accession>
<dbReference type="InterPro" id="IPR001611">
    <property type="entry name" value="Leu-rich_rpt"/>
</dbReference>
<sequence>MKNLNILDLSNNRLERHISQALTRLSLLTEIDLSNNFLSGHIPESVLATKSRPKPPDNRLQGHTRAKIFYSPLYTTKVGELYVYTPHRPAQRIPPSRDEERQKMDMTVRRSEYSSSSLCRSTLSPPRGSVGMGDLVGSLPESMQVKTTHAKKSCIGLWGQSVVV</sequence>
<feature type="compositionally biased region" description="Low complexity" evidence="1">
    <location>
        <begin position="113"/>
        <end position="127"/>
    </location>
</feature>
<keyword evidence="3" id="KW-1185">Reference proteome</keyword>
<feature type="region of interest" description="Disordered" evidence="1">
    <location>
        <begin position="88"/>
        <end position="129"/>
    </location>
</feature>
<organism evidence="2 3">
    <name type="scientific">Flemingia macrophylla</name>
    <dbReference type="NCBI Taxonomy" id="520843"/>
    <lineage>
        <taxon>Eukaryota</taxon>
        <taxon>Viridiplantae</taxon>
        <taxon>Streptophyta</taxon>
        <taxon>Embryophyta</taxon>
        <taxon>Tracheophyta</taxon>
        <taxon>Spermatophyta</taxon>
        <taxon>Magnoliopsida</taxon>
        <taxon>eudicotyledons</taxon>
        <taxon>Gunneridae</taxon>
        <taxon>Pentapetalae</taxon>
        <taxon>rosids</taxon>
        <taxon>fabids</taxon>
        <taxon>Fabales</taxon>
        <taxon>Fabaceae</taxon>
        <taxon>Papilionoideae</taxon>
        <taxon>50 kb inversion clade</taxon>
        <taxon>NPAAA clade</taxon>
        <taxon>indigoferoid/millettioid clade</taxon>
        <taxon>Phaseoleae</taxon>
        <taxon>Flemingia</taxon>
    </lineage>
</organism>
<reference evidence="2 3" key="1">
    <citation type="submission" date="2024-08" db="EMBL/GenBank/DDBJ databases">
        <title>Insights into the chromosomal genome structure of Flemingia macrophylla.</title>
        <authorList>
            <person name="Ding Y."/>
            <person name="Zhao Y."/>
            <person name="Bi W."/>
            <person name="Wu M."/>
            <person name="Zhao G."/>
            <person name="Gong Y."/>
            <person name="Li W."/>
            <person name="Zhang P."/>
        </authorList>
    </citation>
    <scope>NUCLEOTIDE SEQUENCE [LARGE SCALE GENOMIC DNA]</scope>
    <source>
        <strain evidence="2">DYQJB</strain>
        <tissue evidence="2">Leaf</tissue>
    </source>
</reference>
<protein>
    <submittedName>
        <fullName evidence="2">Uncharacterized protein</fullName>
    </submittedName>
</protein>
<name>A0ABD1MFR8_9FABA</name>
<dbReference type="Pfam" id="PF00560">
    <property type="entry name" value="LRR_1"/>
    <property type="match status" value="2"/>
</dbReference>
<evidence type="ECO:0000256" key="1">
    <source>
        <dbReference type="SAM" id="MobiDB-lite"/>
    </source>
</evidence>